<gene>
    <name evidence="3" type="ORF">BACT_0812</name>
</gene>
<dbReference type="GO" id="GO:0009307">
    <property type="term" value="P:DNA restriction-modification system"/>
    <property type="evidence" value="ECO:0007669"/>
    <property type="project" value="InterPro"/>
</dbReference>
<protein>
    <submittedName>
        <fullName evidence="3">Mrr restriction system protein</fullName>
    </submittedName>
</protein>
<dbReference type="PANTHER" id="PTHR30015">
    <property type="entry name" value="MRR RESTRICTION SYSTEM PROTEIN"/>
    <property type="match status" value="1"/>
</dbReference>
<dbReference type="Gene3D" id="3.40.1350.10">
    <property type="match status" value="1"/>
</dbReference>
<reference evidence="3 4" key="1">
    <citation type="submission" date="2014-03" db="EMBL/GenBank/DDBJ databases">
        <title>Genomics of Bifidobacteria.</title>
        <authorList>
            <person name="Ventura M."/>
            <person name="Milani C."/>
            <person name="Lugli G.A."/>
        </authorList>
    </citation>
    <scope>NUCLEOTIDE SEQUENCE [LARGE SCALE GENOMIC DNA]</scope>
    <source>
        <strain evidence="3 4">DSM 22766</strain>
    </source>
</reference>
<dbReference type="eggNOG" id="COG1715">
    <property type="taxonomic scope" value="Bacteria"/>
</dbReference>
<dbReference type="STRING" id="1437605.AB656_02665"/>
<dbReference type="InterPro" id="IPR025745">
    <property type="entry name" value="Mrr-like_N_dom"/>
</dbReference>
<dbReference type="Proteomes" id="UP000029015">
    <property type="component" value="Unassembled WGS sequence"/>
</dbReference>
<dbReference type="Pfam" id="PF04471">
    <property type="entry name" value="Mrr_cat"/>
    <property type="match status" value="1"/>
</dbReference>
<dbReference type="GO" id="GO:0003677">
    <property type="term" value="F:DNA binding"/>
    <property type="evidence" value="ECO:0007669"/>
    <property type="project" value="InterPro"/>
</dbReference>
<dbReference type="InterPro" id="IPR011335">
    <property type="entry name" value="Restrct_endonuc-II-like"/>
</dbReference>
<dbReference type="OrthoDB" id="9803736at2"/>
<dbReference type="InterPro" id="IPR007560">
    <property type="entry name" value="Restrct_endonuc_IV_Mrr"/>
</dbReference>
<dbReference type="SUPFAM" id="SSF52980">
    <property type="entry name" value="Restriction endonuclease-like"/>
    <property type="match status" value="1"/>
</dbReference>
<dbReference type="PANTHER" id="PTHR30015:SF7">
    <property type="entry name" value="TYPE IV METHYL-DIRECTED RESTRICTION ENZYME ECOKMRR"/>
    <property type="match status" value="1"/>
</dbReference>
<evidence type="ECO:0000259" key="1">
    <source>
        <dbReference type="Pfam" id="PF04471"/>
    </source>
</evidence>
<dbReference type="GO" id="GO:0015666">
    <property type="term" value="F:restriction endodeoxyribonuclease activity"/>
    <property type="evidence" value="ECO:0007669"/>
    <property type="project" value="TreeGrafter"/>
</dbReference>
<dbReference type="KEGG" id="bact:AB656_02665"/>
<dbReference type="InterPro" id="IPR011856">
    <property type="entry name" value="tRNA_endonuc-like_dom_sf"/>
</dbReference>
<dbReference type="InterPro" id="IPR052906">
    <property type="entry name" value="Type_IV_Methyl-Rstrct_Enzyme"/>
</dbReference>
<accession>A0A086Z0R0</accession>
<name>A0A086Z0R0_9BIFI</name>
<dbReference type="AlphaFoldDB" id="A0A086Z0R0"/>
<feature type="domain" description="Restriction system protein Mrr-like N-terminal" evidence="2">
    <location>
        <begin position="7"/>
        <end position="91"/>
    </location>
</feature>
<dbReference type="PATRIC" id="fig|1437605.7.peg.548"/>
<keyword evidence="4" id="KW-1185">Reference proteome</keyword>
<proteinExistence type="predicted"/>
<evidence type="ECO:0000313" key="3">
    <source>
        <dbReference type="EMBL" id="KFI40110.1"/>
    </source>
</evidence>
<evidence type="ECO:0000313" key="4">
    <source>
        <dbReference type="Proteomes" id="UP000029015"/>
    </source>
</evidence>
<dbReference type="EMBL" id="JGYK01000001">
    <property type="protein sequence ID" value="KFI40110.1"/>
    <property type="molecule type" value="Genomic_DNA"/>
</dbReference>
<evidence type="ECO:0000259" key="2">
    <source>
        <dbReference type="Pfam" id="PF14338"/>
    </source>
</evidence>
<comment type="caution">
    <text evidence="3">The sequence shown here is derived from an EMBL/GenBank/DDBJ whole genome shotgun (WGS) entry which is preliminary data.</text>
</comment>
<sequence>MTGLPTWEQFIHPVLAVLSTGETLPVHELRHKVTTLCALSDSQKTAKLSSGQPVAENRITWAVSYLNRVDAIERPSRGQYRITEIGHTLLKQYPVAITEKDLRALAKPDDNWWVRKGATEIIEDTAVPKANRLSDCTALDPIEMIEEGVERINSDVAAELLSMIQSREPAFFEYVVMDLLIAMGYGGTHGKGTVTRLTNDGGIDGIIDQDALGLSKIYIQAKRYGSTNSVHRPEVQSFVGALSGKADGGLFITTSSFSSGAVQYAQEVPSRIILIDGKRLTQLMIAYGIGVETKETVKVVRIDEDYFA</sequence>
<organism evidence="3 4">
    <name type="scientific">Bifidobacterium actinocoloniiforme DSM 22766</name>
    <dbReference type="NCBI Taxonomy" id="1437605"/>
    <lineage>
        <taxon>Bacteria</taxon>
        <taxon>Bacillati</taxon>
        <taxon>Actinomycetota</taxon>
        <taxon>Actinomycetes</taxon>
        <taxon>Bifidobacteriales</taxon>
        <taxon>Bifidobacteriaceae</taxon>
        <taxon>Bifidobacterium</taxon>
    </lineage>
</organism>
<feature type="domain" description="Restriction endonuclease type IV Mrr" evidence="1">
    <location>
        <begin position="166"/>
        <end position="284"/>
    </location>
</feature>
<dbReference type="RefSeq" id="WP_033504088.1">
    <property type="nucleotide sequence ID" value="NZ_CP011786.1"/>
</dbReference>
<dbReference type="Pfam" id="PF14338">
    <property type="entry name" value="Mrr_N"/>
    <property type="match status" value="1"/>
</dbReference>